<dbReference type="GeneID" id="98392699"/>
<dbReference type="OrthoDB" id="2235175at2"/>
<protein>
    <submittedName>
        <fullName evidence="1">Ribonuclease P</fullName>
    </submittedName>
</protein>
<dbReference type="KEGG" id="splr:C0J00_02075"/>
<reference evidence="1 2" key="1">
    <citation type="submission" date="2017-12" db="EMBL/GenBank/DDBJ databases">
        <authorList>
            <person name="Hurst M.R.H."/>
        </authorList>
    </citation>
    <scope>NUCLEOTIDE SEQUENCE [LARGE SCALE GENOMIC DNA]</scope>
    <source>
        <strain evidence="1 2">TH11417</strain>
    </source>
</reference>
<sequence>MFSQINHYLLYQGLKYVKPEKSGTEADAMRAFKAQGQAARAEMRNLSKALSQDLPGFKMDRVSNWANQAQIGRPHFWTYFHAIDDNYDEVGFAIRLYGQQDDFGISVEVSFIERKKSDETLAKQAKVLDVPITEPLYYWVQENGESHREEGTESNRQKLLEELADGNIRKVLVKKDIPMTETMTIQELVPKLLEAFRDLFPYYEATKK</sequence>
<evidence type="ECO:0000313" key="1">
    <source>
        <dbReference type="EMBL" id="AUW95997.1"/>
    </source>
</evidence>
<accession>A0A2L0D2D9</accession>
<keyword evidence="2" id="KW-1185">Reference proteome</keyword>
<dbReference type="AlphaFoldDB" id="A0A2L0D2D9"/>
<organism evidence="1 2">
    <name type="scientific">Streptococcus pluranimalium</name>
    <dbReference type="NCBI Taxonomy" id="82348"/>
    <lineage>
        <taxon>Bacteria</taxon>
        <taxon>Bacillati</taxon>
        <taxon>Bacillota</taxon>
        <taxon>Bacilli</taxon>
        <taxon>Lactobacillales</taxon>
        <taxon>Streptococcaceae</taxon>
        <taxon>Streptococcus</taxon>
    </lineage>
</organism>
<dbReference type="Proteomes" id="UP000238956">
    <property type="component" value="Chromosome"/>
</dbReference>
<reference evidence="1 2" key="2">
    <citation type="submission" date="2018-02" db="EMBL/GenBank/DDBJ databases">
        <title>Whole genome sequencing analysis of Streptococcus pluranimalium isolated from cattle infected mastitis in China.</title>
        <authorList>
            <person name="Zhang J.-R."/>
            <person name="Hu G.-Z."/>
        </authorList>
    </citation>
    <scope>NUCLEOTIDE SEQUENCE [LARGE SCALE GENOMIC DNA]</scope>
    <source>
        <strain evidence="1 2">TH11417</strain>
    </source>
</reference>
<gene>
    <name evidence="1" type="ORF">C0J00_02075</name>
</gene>
<proteinExistence type="predicted"/>
<dbReference type="RefSeq" id="WP_104967338.1">
    <property type="nucleotide sequence ID" value="NZ_CP025536.1"/>
</dbReference>
<evidence type="ECO:0000313" key="2">
    <source>
        <dbReference type="Proteomes" id="UP000238956"/>
    </source>
</evidence>
<name>A0A2L0D2D9_9STRE</name>
<dbReference type="EMBL" id="CP025536">
    <property type="protein sequence ID" value="AUW95997.1"/>
    <property type="molecule type" value="Genomic_DNA"/>
</dbReference>